<evidence type="ECO:0008006" key="4">
    <source>
        <dbReference type="Google" id="ProtNLM"/>
    </source>
</evidence>
<gene>
    <name evidence="2" type="ORF">CLV94_1252</name>
</gene>
<dbReference type="Proteomes" id="UP000277579">
    <property type="component" value="Unassembled WGS sequence"/>
</dbReference>
<keyword evidence="1" id="KW-0732">Signal</keyword>
<organism evidence="2 3">
    <name type="scientific">Flavobacterium endophyticum</name>
    <dbReference type="NCBI Taxonomy" id="1540163"/>
    <lineage>
        <taxon>Bacteria</taxon>
        <taxon>Pseudomonadati</taxon>
        <taxon>Bacteroidota</taxon>
        <taxon>Flavobacteriia</taxon>
        <taxon>Flavobacteriales</taxon>
        <taxon>Flavobacteriaceae</taxon>
        <taxon>Flavobacterium</taxon>
    </lineage>
</organism>
<keyword evidence="3" id="KW-1185">Reference proteome</keyword>
<sequence length="127" mass="14651">MKNTIKLTFNFLVFVLLFSSCVDTNNCNDVSGKYFCFNDKKAINFIVINESKTFFHYYKKGTIELTSKGTWEKSTNGYCYIELSEWKNFNEKGEKFKEFGNGILYINGNFLNISPDGESSASFSKEK</sequence>
<name>A0A495MLH7_9FLAO</name>
<protein>
    <recommendedName>
        <fullName evidence="4">MORN repeat protein</fullName>
    </recommendedName>
</protein>
<accession>A0A495MLH7</accession>
<feature type="chain" id="PRO_5019813962" description="MORN repeat protein" evidence="1">
    <location>
        <begin position="25"/>
        <end position="127"/>
    </location>
</feature>
<dbReference type="OrthoDB" id="1366700at2"/>
<evidence type="ECO:0000313" key="2">
    <source>
        <dbReference type="EMBL" id="RKS26195.1"/>
    </source>
</evidence>
<dbReference type="PROSITE" id="PS51257">
    <property type="entry name" value="PROKAR_LIPOPROTEIN"/>
    <property type="match status" value="1"/>
</dbReference>
<reference evidence="2 3" key="1">
    <citation type="submission" date="2018-10" db="EMBL/GenBank/DDBJ databases">
        <title>Genomic Encyclopedia of Archaeal and Bacterial Type Strains, Phase II (KMG-II): from individual species to whole genera.</title>
        <authorList>
            <person name="Goeker M."/>
        </authorList>
    </citation>
    <scope>NUCLEOTIDE SEQUENCE [LARGE SCALE GENOMIC DNA]</scope>
    <source>
        <strain evidence="2 3">DSM 29537</strain>
    </source>
</reference>
<dbReference type="RefSeq" id="WP_121375542.1">
    <property type="nucleotide sequence ID" value="NZ_RBLC01000001.1"/>
</dbReference>
<comment type="caution">
    <text evidence="2">The sequence shown here is derived from an EMBL/GenBank/DDBJ whole genome shotgun (WGS) entry which is preliminary data.</text>
</comment>
<proteinExistence type="predicted"/>
<dbReference type="AlphaFoldDB" id="A0A495MLH7"/>
<evidence type="ECO:0000313" key="3">
    <source>
        <dbReference type="Proteomes" id="UP000277579"/>
    </source>
</evidence>
<dbReference type="EMBL" id="RBLC01000001">
    <property type="protein sequence ID" value="RKS26195.1"/>
    <property type="molecule type" value="Genomic_DNA"/>
</dbReference>
<feature type="signal peptide" evidence="1">
    <location>
        <begin position="1"/>
        <end position="24"/>
    </location>
</feature>
<evidence type="ECO:0000256" key="1">
    <source>
        <dbReference type="SAM" id="SignalP"/>
    </source>
</evidence>